<feature type="compositionally biased region" description="Basic and acidic residues" evidence="3">
    <location>
        <begin position="346"/>
        <end position="369"/>
    </location>
</feature>
<dbReference type="PROSITE" id="PS50923">
    <property type="entry name" value="SUSHI"/>
    <property type="match status" value="1"/>
</dbReference>
<proteinExistence type="predicted"/>
<dbReference type="InterPro" id="IPR000436">
    <property type="entry name" value="Sushi_SCR_CCP_dom"/>
</dbReference>
<dbReference type="AlphaFoldDB" id="A0A3R7N7M9"/>
<keyword evidence="1" id="KW-1015">Disulfide bond</keyword>
<protein>
    <recommendedName>
        <fullName evidence="4">Sushi domain-containing protein</fullName>
    </recommendedName>
</protein>
<sequence>MSITNNETFRYHTFGLTYSCDYGYKGMRTVDLQANQRYTCTEITNSTYNGTHEGDFNYTYSYMPEDELLHCNRCAWSPAIPGATHTFSLNEVYVIGDTITATCLESHLLELDVTEQTVTCQNDGGITAVVSEVVCLETPSVVNATTTHQHDMWEVGEQVTATCNGDLYFADAQVQTRQVSCTNNGWVEAPGCETGSYIWVVEGIFPCVNCFISFGFIPCPLPCPLSSGPFLVHSPIHLPMFPLSCSPPVFPHSLCSSPISPSQCPCPPLLAPPSPLRALPLFTSSPNPPFPCALPYSPPLSSSSAPSPQLCTSPHFPSPCPSSPIHLLVPPSSVQGEAGCPGQNKRKLDGSEPRANEEGRGDRDGDLSARARTASRGRDRGPCSR</sequence>
<dbReference type="EMBL" id="QCYY01001249">
    <property type="protein sequence ID" value="ROT79419.1"/>
    <property type="molecule type" value="Genomic_DNA"/>
</dbReference>
<reference evidence="5 6" key="2">
    <citation type="submission" date="2019-01" db="EMBL/GenBank/DDBJ databases">
        <title>The decoding of complex shrimp genome reveals the adaptation for benthos swimmer, frequently molting mechanism and breeding impact on genome.</title>
        <authorList>
            <person name="Sun Y."/>
            <person name="Gao Y."/>
            <person name="Yu Y."/>
        </authorList>
    </citation>
    <scope>NUCLEOTIDE SEQUENCE [LARGE SCALE GENOMIC DNA]</scope>
    <source>
        <tissue evidence="5">Muscle</tissue>
    </source>
</reference>
<dbReference type="InterPro" id="IPR035976">
    <property type="entry name" value="Sushi/SCR/CCP_sf"/>
</dbReference>
<feature type="domain" description="Sushi" evidence="4">
    <location>
        <begin position="72"/>
        <end position="137"/>
    </location>
</feature>
<accession>A0A3R7N7M9</accession>
<comment type="caution">
    <text evidence="5">The sequence shown here is derived from an EMBL/GenBank/DDBJ whole genome shotgun (WGS) entry which is preliminary data.</text>
</comment>
<evidence type="ECO:0000256" key="2">
    <source>
        <dbReference type="PROSITE-ProRule" id="PRU00302"/>
    </source>
</evidence>
<keyword evidence="6" id="KW-1185">Reference proteome</keyword>
<evidence type="ECO:0000259" key="4">
    <source>
        <dbReference type="PROSITE" id="PS50923"/>
    </source>
</evidence>
<organism evidence="5 6">
    <name type="scientific">Penaeus vannamei</name>
    <name type="common">Whiteleg shrimp</name>
    <name type="synonym">Litopenaeus vannamei</name>
    <dbReference type="NCBI Taxonomy" id="6689"/>
    <lineage>
        <taxon>Eukaryota</taxon>
        <taxon>Metazoa</taxon>
        <taxon>Ecdysozoa</taxon>
        <taxon>Arthropoda</taxon>
        <taxon>Crustacea</taxon>
        <taxon>Multicrustacea</taxon>
        <taxon>Malacostraca</taxon>
        <taxon>Eumalacostraca</taxon>
        <taxon>Eucarida</taxon>
        <taxon>Decapoda</taxon>
        <taxon>Dendrobranchiata</taxon>
        <taxon>Penaeoidea</taxon>
        <taxon>Penaeidae</taxon>
        <taxon>Penaeus</taxon>
    </lineage>
</organism>
<keyword evidence="2" id="KW-0768">Sushi</keyword>
<evidence type="ECO:0000256" key="3">
    <source>
        <dbReference type="SAM" id="MobiDB-lite"/>
    </source>
</evidence>
<evidence type="ECO:0000313" key="6">
    <source>
        <dbReference type="Proteomes" id="UP000283509"/>
    </source>
</evidence>
<name>A0A3R7N7M9_PENVA</name>
<dbReference type="Gene3D" id="2.10.70.10">
    <property type="entry name" value="Complement Module, domain 1"/>
    <property type="match status" value="1"/>
</dbReference>
<evidence type="ECO:0000313" key="5">
    <source>
        <dbReference type="EMBL" id="ROT79419.1"/>
    </source>
</evidence>
<feature type="compositionally biased region" description="Basic and acidic residues" evidence="3">
    <location>
        <begin position="376"/>
        <end position="385"/>
    </location>
</feature>
<dbReference type="Proteomes" id="UP000283509">
    <property type="component" value="Unassembled WGS sequence"/>
</dbReference>
<comment type="caution">
    <text evidence="2">Lacks conserved residue(s) required for the propagation of feature annotation.</text>
</comment>
<feature type="region of interest" description="Disordered" evidence="3">
    <location>
        <begin position="327"/>
        <end position="385"/>
    </location>
</feature>
<dbReference type="SUPFAM" id="SSF57535">
    <property type="entry name" value="Complement control module/SCR domain"/>
    <property type="match status" value="1"/>
</dbReference>
<reference evidence="5 6" key="1">
    <citation type="submission" date="2018-04" db="EMBL/GenBank/DDBJ databases">
        <authorList>
            <person name="Zhang X."/>
            <person name="Yuan J."/>
            <person name="Li F."/>
            <person name="Xiang J."/>
        </authorList>
    </citation>
    <scope>NUCLEOTIDE SEQUENCE [LARGE SCALE GENOMIC DNA]</scope>
    <source>
        <tissue evidence="5">Muscle</tissue>
    </source>
</reference>
<gene>
    <name evidence="5" type="ORF">C7M84_001867</name>
</gene>
<evidence type="ECO:0000256" key="1">
    <source>
        <dbReference type="ARBA" id="ARBA00023157"/>
    </source>
</evidence>